<organism evidence="1 2">
    <name type="scientific">Spartinivicinus poritis</name>
    <dbReference type="NCBI Taxonomy" id="2994640"/>
    <lineage>
        <taxon>Bacteria</taxon>
        <taxon>Pseudomonadati</taxon>
        <taxon>Pseudomonadota</taxon>
        <taxon>Gammaproteobacteria</taxon>
        <taxon>Oceanospirillales</taxon>
        <taxon>Zooshikellaceae</taxon>
        <taxon>Spartinivicinus</taxon>
    </lineage>
</organism>
<protein>
    <recommendedName>
        <fullName evidence="3">Solute-binding protein family 3/N-terminal domain-containing protein</fullName>
    </recommendedName>
</protein>
<comment type="caution">
    <text evidence="1">The sequence shown here is derived from an EMBL/GenBank/DDBJ whole genome shotgun (WGS) entry which is preliminary data.</text>
</comment>
<accession>A0ABT5UDH7</accession>
<dbReference type="SUPFAM" id="SSF53850">
    <property type="entry name" value="Periplasmic binding protein-like II"/>
    <property type="match status" value="1"/>
</dbReference>
<proteinExistence type="predicted"/>
<evidence type="ECO:0000313" key="1">
    <source>
        <dbReference type="EMBL" id="MDE1464265.1"/>
    </source>
</evidence>
<dbReference type="EMBL" id="JAPMOU010000031">
    <property type="protein sequence ID" value="MDE1464265.1"/>
    <property type="molecule type" value="Genomic_DNA"/>
</dbReference>
<sequence>MMIKYLLSVFIIYSSVIFADKELIYLYTYHNHPPFINGENKGLTFELERFLNNYVDSRYQFKLQILPRKRLDKKIEKNGPWVVTWANPIWFNDKKQLKYRWLSILEDSSSIVSRLEKPVEYRGFQSLQGLTFGGMAGHKYIGIDNLVDQGKITRIDGDHERNNVKVLLKGRVDFTLLPTSTINYLVKEMSLKEKIYVSPEKHSIYYRMFLISKSRKDIEEYLRRIAINNNNEWLKIAREYGFSENQGAISYKQ</sequence>
<gene>
    <name evidence="1" type="ORF">ORQ98_20095</name>
</gene>
<keyword evidence="2" id="KW-1185">Reference proteome</keyword>
<dbReference type="Proteomes" id="UP001528823">
    <property type="component" value="Unassembled WGS sequence"/>
</dbReference>
<name>A0ABT5UDH7_9GAMM</name>
<evidence type="ECO:0000313" key="2">
    <source>
        <dbReference type="Proteomes" id="UP001528823"/>
    </source>
</evidence>
<dbReference type="RefSeq" id="WP_274690595.1">
    <property type="nucleotide sequence ID" value="NZ_JAPMOU010000031.1"/>
</dbReference>
<evidence type="ECO:0008006" key="3">
    <source>
        <dbReference type="Google" id="ProtNLM"/>
    </source>
</evidence>
<reference evidence="1 2" key="1">
    <citation type="submission" date="2022-11" db="EMBL/GenBank/DDBJ databases">
        <title>Spartinivicinus poritis sp. nov., isolated from scleractinian coral Porites lutea.</title>
        <authorList>
            <person name="Zhang G."/>
            <person name="Cai L."/>
            <person name="Wei Q."/>
        </authorList>
    </citation>
    <scope>NUCLEOTIDE SEQUENCE [LARGE SCALE GENOMIC DNA]</scope>
    <source>
        <strain evidence="1 2">A2-2</strain>
    </source>
</reference>